<comment type="caution">
    <text evidence="9">The sequence shown here is derived from an EMBL/GenBank/DDBJ whole genome shotgun (WGS) entry which is preliminary data.</text>
</comment>
<dbReference type="GO" id="GO:0055085">
    <property type="term" value="P:transmembrane transport"/>
    <property type="evidence" value="ECO:0007669"/>
    <property type="project" value="InterPro"/>
</dbReference>
<sequence length="282" mass="29321">MSAAPRRPVHAVPWPLVPVAVLAVAVVAGPPVALLAAVPWPRLGGLLGDAESLTALRLSVTTALLSTVLCVLLGVPLSLWLRDLLLRRPRVARAVQAVVFAPLVLSPVVSGLALVFLWGRRGVLGGWLDAHGVPVAYTTTGVVVVQVFVSLPFLVATTLTAVQAVPVRLEEAAATEGATRWQIVRHILLPLALPGIVTGAVLSFARSLSEYGATLTFAGNVAGRSRTVPLLIDLGLSSDDMDRALGGFVMLIGVYVMVVAGLAGVRWIAVARRGATSGTVGR</sequence>
<evidence type="ECO:0000256" key="2">
    <source>
        <dbReference type="ARBA" id="ARBA00022448"/>
    </source>
</evidence>
<evidence type="ECO:0000256" key="3">
    <source>
        <dbReference type="ARBA" id="ARBA00022475"/>
    </source>
</evidence>
<feature type="transmembrane region" description="Helical" evidence="7">
    <location>
        <begin position="244"/>
        <end position="265"/>
    </location>
</feature>
<comment type="similarity">
    <text evidence="7">Belongs to the binding-protein-dependent transport system permease family.</text>
</comment>
<dbReference type="PANTHER" id="PTHR30183">
    <property type="entry name" value="MOLYBDENUM TRANSPORT SYSTEM PERMEASE PROTEIN MODB"/>
    <property type="match status" value="1"/>
</dbReference>
<evidence type="ECO:0000256" key="7">
    <source>
        <dbReference type="RuleBase" id="RU363032"/>
    </source>
</evidence>
<reference evidence="9 10" key="1">
    <citation type="submission" date="2018-01" db="EMBL/GenBank/DDBJ databases">
        <title>Twenty Corynebacterium bovis Genomes.</title>
        <authorList>
            <person name="Gulvik C.A."/>
        </authorList>
    </citation>
    <scope>NUCLEOTIDE SEQUENCE [LARGE SCALE GENOMIC DNA]</scope>
    <source>
        <strain evidence="9 10">F6900</strain>
    </source>
</reference>
<evidence type="ECO:0000256" key="4">
    <source>
        <dbReference type="ARBA" id="ARBA00022692"/>
    </source>
</evidence>
<dbReference type="Proteomes" id="UP000276526">
    <property type="component" value="Unassembled WGS sequence"/>
</dbReference>
<evidence type="ECO:0000256" key="1">
    <source>
        <dbReference type="ARBA" id="ARBA00004651"/>
    </source>
</evidence>
<dbReference type="Pfam" id="PF00528">
    <property type="entry name" value="BPD_transp_1"/>
    <property type="match status" value="1"/>
</dbReference>
<dbReference type="EMBL" id="PQNK01000016">
    <property type="protein sequence ID" value="RRO85839.1"/>
    <property type="molecule type" value="Genomic_DNA"/>
</dbReference>
<keyword evidence="3" id="KW-1003">Cell membrane</keyword>
<comment type="subcellular location">
    <subcellularLocation>
        <location evidence="1 7">Cell membrane</location>
        <topology evidence="1 7">Multi-pass membrane protein</topology>
    </subcellularLocation>
</comment>
<dbReference type="Gene3D" id="1.10.3720.10">
    <property type="entry name" value="MetI-like"/>
    <property type="match status" value="1"/>
</dbReference>
<dbReference type="CDD" id="cd06261">
    <property type="entry name" value="TM_PBP2"/>
    <property type="match status" value="1"/>
</dbReference>
<keyword evidence="5 7" id="KW-1133">Transmembrane helix</keyword>
<evidence type="ECO:0000256" key="6">
    <source>
        <dbReference type="ARBA" id="ARBA00023136"/>
    </source>
</evidence>
<protein>
    <submittedName>
        <fullName evidence="9">Molybdenum ABC transporter permease</fullName>
    </submittedName>
</protein>
<dbReference type="AlphaFoldDB" id="A0A426PWR0"/>
<evidence type="ECO:0000313" key="9">
    <source>
        <dbReference type="EMBL" id="RRO85839.1"/>
    </source>
</evidence>
<dbReference type="InterPro" id="IPR035906">
    <property type="entry name" value="MetI-like_sf"/>
</dbReference>
<feature type="transmembrane region" description="Helical" evidence="7">
    <location>
        <begin position="94"/>
        <end position="119"/>
    </location>
</feature>
<keyword evidence="2 7" id="KW-0813">Transport</keyword>
<feature type="transmembrane region" description="Helical" evidence="7">
    <location>
        <begin position="139"/>
        <end position="162"/>
    </location>
</feature>
<dbReference type="SUPFAM" id="SSF161098">
    <property type="entry name" value="MetI-like"/>
    <property type="match status" value="1"/>
</dbReference>
<evidence type="ECO:0000313" key="10">
    <source>
        <dbReference type="Proteomes" id="UP000276526"/>
    </source>
</evidence>
<dbReference type="PANTHER" id="PTHR30183:SF3">
    <property type="entry name" value="MOLYBDENUM TRANSPORT SYSTEM PERMEASE PROTEIN MODB"/>
    <property type="match status" value="1"/>
</dbReference>
<feature type="transmembrane region" description="Helical" evidence="7">
    <location>
        <begin position="12"/>
        <end position="38"/>
    </location>
</feature>
<name>A0A426PWR0_9CORY</name>
<feature type="transmembrane region" description="Helical" evidence="7">
    <location>
        <begin position="58"/>
        <end position="82"/>
    </location>
</feature>
<accession>A0A426PWR0</accession>
<proteinExistence type="inferred from homology"/>
<gene>
    <name evidence="9" type="ORF">CXF48_09030</name>
</gene>
<dbReference type="GO" id="GO:0005886">
    <property type="term" value="C:plasma membrane"/>
    <property type="evidence" value="ECO:0007669"/>
    <property type="project" value="UniProtKB-SubCell"/>
</dbReference>
<organism evidence="9 10">
    <name type="scientific">Corynebacterium bovis</name>
    <dbReference type="NCBI Taxonomy" id="36808"/>
    <lineage>
        <taxon>Bacteria</taxon>
        <taxon>Bacillati</taxon>
        <taxon>Actinomycetota</taxon>
        <taxon>Actinomycetes</taxon>
        <taxon>Mycobacteriales</taxon>
        <taxon>Corynebacteriaceae</taxon>
        <taxon>Corynebacterium</taxon>
    </lineage>
</organism>
<keyword evidence="6 7" id="KW-0472">Membrane</keyword>
<evidence type="ECO:0000259" key="8">
    <source>
        <dbReference type="PROSITE" id="PS50928"/>
    </source>
</evidence>
<keyword evidence="4 7" id="KW-0812">Transmembrane</keyword>
<feature type="transmembrane region" description="Helical" evidence="7">
    <location>
        <begin position="183"/>
        <end position="205"/>
    </location>
</feature>
<dbReference type="InterPro" id="IPR000515">
    <property type="entry name" value="MetI-like"/>
</dbReference>
<dbReference type="PROSITE" id="PS50928">
    <property type="entry name" value="ABC_TM1"/>
    <property type="match status" value="1"/>
</dbReference>
<dbReference type="RefSeq" id="WP_125173871.1">
    <property type="nucleotide sequence ID" value="NZ_JAUKFU010000210.1"/>
</dbReference>
<feature type="domain" description="ABC transmembrane type-1" evidence="8">
    <location>
        <begin position="56"/>
        <end position="263"/>
    </location>
</feature>
<evidence type="ECO:0000256" key="5">
    <source>
        <dbReference type="ARBA" id="ARBA00022989"/>
    </source>
</evidence>